<evidence type="ECO:0000313" key="1">
    <source>
        <dbReference type="EMBL" id="TWI57836.1"/>
    </source>
</evidence>
<proteinExistence type="predicted"/>
<dbReference type="AlphaFoldDB" id="A0A562QP48"/>
<dbReference type="Proteomes" id="UP000315711">
    <property type="component" value="Unassembled WGS sequence"/>
</dbReference>
<dbReference type="PANTHER" id="PTHR40037:SF1">
    <property type="entry name" value="PHOSPHOESTERASE SAOUHSC_00951-RELATED"/>
    <property type="match status" value="1"/>
</dbReference>
<dbReference type="InterPro" id="IPR009097">
    <property type="entry name" value="Cyclic_Pdiesterase"/>
</dbReference>
<dbReference type="RefSeq" id="WP_144449533.1">
    <property type="nucleotide sequence ID" value="NZ_VLKZ01000003.1"/>
</dbReference>
<dbReference type="OrthoDB" id="1524661at2"/>
<dbReference type="InterPro" id="IPR050580">
    <property type="entry name" value="2H_phosphoesterase_YjcG-like"/>
</dbReference>
<gene>
    <name evidence="1" type="ORF">IQ10_01165</name>
</gene>
<sequence>MYEHESLTYLYEWLHTEPFQANTKYRFIPHLMIGQDLSDTELADILGRLKLNTIEHEEIIDRMQLLYQLENGSWTVYDTFRLGKEQSQL</sequence>
<comment type="caution">
    <text evidence="1">The sequence shown here is derived from an EMBL/GenBank/DDBJ whole genome shotgun (WGS) entry which is preliminary data.</text>
</comment>
<reference evidence="1 2" key="1">
    <citation type="journal article" date="2015" name="Stand. Genomic Sci.">
        <title>Genomic Encyclopedia of Bacterial and Archaeal Type Strains, Phase III: the genomes of soil and plant-associated and newly described type strains.</title>
        <authorList>
            <person name="Whitman W.B."/>
            <person name="Woyke T."/>
            <person name="Klenk H.P."/>
            <person name="Zhou Y."/>
            <person name="Lilburn T.G."/>
            <person name="Beck B.J."/>
            <person name="De Vos P."/>
            <person name="Vandamme P."/>
            <person name="Eisen J.A."/>
            <person name="Garrity G."/>
            <person name="Hugenholtz P."/>
            <person name="Kyrpides N.C."/>
        </authorList>
    </citation>
    <scope>NUCLEOTIDE SEQUENCE [LARGE SCALE GENOMIC DNA]</scope>
    <source>
        <strain evidence="1 2">CGMCC 1.10116</strain>
    </source>
</reference>
<dbReference type="PANTHER" id="PTHR40037">
    <property type="entry name" value="PHOSPHOESTERASE YJCG-RELATED"/>
    <property type="match status" value="1"/>
</dbReference>
<protein>
    <recommendedName>
        <fullName evidence="3">2'-5' RNA ligase</fullName>
    </recommendedName>
</protein>
<accession>A0A562QP48</accession>
<name>A0A562QP48_9BACI</name>
<dbReference type="Gene3D" id="3.90.1140.10">
    <property type="entry name" value="Cyclic phosphodiesterase"/>
    <property type="match status" value="1"/>
</dbReference>
<evidence type="ECO:0000313" key="2">
    <source>
        <dbReference type="Proteomes" id="UP000315711"/>
    </source>
</evidence>
<keyword evidence="2" id="KW-1185">Reference proteome</keyword>
<organism evidence="1 2">
    <name type="scientific">Halalkalibacter nanhaiisediminis</name>
    <dbReference type="NCBI Taxonomy" id="688079"/>
    <lineage>
        <taxon>Bacteria</taxon>
        <taxon>Bacillati</taxon>
        <taxon>Bacillota</taxon>
        <taxon>Bacilli</taxon>
        <taxon>Bacillales</taxon>
        <taxon>Bacillaceae</taxon>
        <taxon>Halalkalibacter</taxon>
    </lineage>
</organism>
<evidence type="ECO:0008006" key="3">
    <source>
        <dbReference type="Google" id="ProtNLM"/>
    </source>
</evidence>
<dbReference type="SUPFAM" id="SSF55144">
    <property type="entry name" value="LigT-like"/>
    <property type="match status" value="1"/>
</dbReference>
<dbReference type="EMBL" id="VLKZ01000003">
    <property type="protein sequence ID" value="TWI57836.1"/>
    <property type="molecule type" value="Genomic_DNA"/>
</dbReference>